<dbReference type="PANTHER" id="PTHR43489:SF1">
    <property type="entry name" value="L-RIBULOSE-5-PHOSPHATE 3-EPIMERASE SGBU-RELATED"/>
    <property type="match status" value="1"/>
</dbReference>
<protein>
    <recommendedName>
        <fullName evidence="2">L-ribulose-5-phosphate 3-epimerase</fullName>
    </recommendedName>
</protein>
<dbReference type="Proteomes" id="UP000194800">
    <property type="component" value="Unassembled WGS sequence"/>
</dbReference>
<name>A0A242NGK2_9GAMM</name>
<dbReference type="NCBIfam" id="NF009688">
    <property type="entry name" value="PRK13209.1"/>
    <property type="match status" value="1"/>
</dbReference>
<dbReference type="InterPro" id="IPR050417">
    <property type="entry name" value="Sugar_Epim/Isomerase"/>
</dbReference>
<dbReference type="Pfam" id="PF01261">
    <property type="entry name" value="AP_endonuc_2"/>
    <property type="match status" value="1"/>
</dbReference>
<evidence type="ECO:0000259" key="3">
    <source>
        <dbReference type="Pfam" id="PF01261"/>
    </source>
</evidence>
<dbReference type="RefSeq" id="WP_086301122.1">
    <property type="nucleotide sequence ID" value="NZ_MZNE01000012.1"/>
</dbReference>
<organism evidence="4 7">
    <name type="scientific">Gilliamella apicola</name>
    <dbReference type="NCBI Taxonomy" id="1196095"/>
    <lineage>
        <taxon>Bacteria</taxon>
        <taxon>Pseudomonadati</taxon>
        <taxon>Pseudomonadota</taxon>
        <taxon>Gammaproteobacteria</taxon>
        <taxon>Orbales</taxon>
        <taxon>Orbaceae</taxon>
        <taxon>Gilliamella</taxon>
    </lineage>
</organism>
<dbReference type="Proteomes" id="UP000194977">
    <property type="component" value="Unassembled WGS sequence"/>
</dbReference>
<evidence type="ECO:0000313" key="6">
    <source>
        <dbReference type="Proteomes" id="UP000194800"/>
    </source>
</evidence>
<proteinExistence type="predicted"/>
<evidence type="ECO:0000256" key="1">
    <source>
        <dbReference type="ARBA" id="ARBA00023235"/>
    </source>
</evidence>
<dbReference type="EMBL" id="NARP01000021">
    <property type="protein sequence ID" value="OTP99074.1"/>
    <property type="molecule type" value="Genomic_DNA"/>
</dbReference>
<dbReference type="AlphaFoldDB" id="A0A242NGK2"/>
<dbReference type="GO" id="GO:0016861">
    <property type="term" value="F:intramolecular oxidoreductase activity, interconverting aldoses and ketoses"/>
    <property type="evidence" value="ECO:0007669"/>
    <property type="project" value="InterPro"/>
</dbReference>
<keyword evidence="1" id="KW-0413">Isomerase</keyword>
<dbReference type="Gene3D" id="3.20.20.150">
    <property type="entry name" value="Divalent-metal-dependent TIM barrel enzymes"/>
    <property type="match status" value="1"/>
</dbReference>
<reference evidence="6 7" key="1">
    <citation type="submission" date="2017-03" db="EMBL/GenBank/DDBJ databases">
        <title>Comparative genomics of honeybee gut symbionts reveal geographically distinct and subgroup specific antibiotic resistance.</title>
        <authorList>
            <person name="Ludvigsen J."/>
            <person name="Porcellato D."/>
            <person name="Labee-Lund T.M."/>
            <person name="Amdam G.V."/>
            <person name="Rudi K."/>
        </authorList>
    </citation>
    <scope>NUCLEOTIDE SEQUENCE [LARGE SCALE GENOMIC DNA]</scope>
    <source>
        <strain evidence="4 7">A-7-12</strain>
        <strain evidence="5 6">A-9-12</strain>
    </source>
</reference>
<feature type="domain" description="Xylose isomerase-like TIM barrel" evidence="3">
    <location>
        <begin position="34"/>
        <end position="284"/>
    </location>
</feature>
<dbReference type="InterPro" id="IPR004560">
    <property type="entry name" value="L-Ru-5P_3-Epase"/>
</dbReference>
<dbReference type="EMBL" id="NART01000015">
    <property type="protein sequence ID" value="OTQ10628.1"/>
    <property type="molecule type" value="Genomic_DNA"/>
</dbReference>
<dbReference type="NCBIfam" id="NF009689">
    <property type="entry name" value="PRK13210.1"/>
    <property type="match status" value="1"/>
</dbReference>
<dbReference type="GO" id="GO:0034015">
    <property type="term" value="F:L-ribulose-5-phosphate 3-epimerase activity"/>
    <property type="evidence" value="ECO:0007669"/>
    <property type="project" value="TreeGrafter"/>
</dbReference>
<keyword evidence="6" id="KW-1185">Reference proteome</keyword>
<dbReference type="SUPFAM" id="SSF51658">
    <property type="entry name" value="Xylose isomerase-like"/>
    <property type="match status" value="1"/>
</dbReference>
<dbReference type="OrthoDB" id="3185623at2"/>
<dbReference type="GO" id="GO:0019852">
    <property type="term" value="P:L-ascorbic acid metabolic process"/>
    <property type="evidence" value="ECO:0007669"/>
    <property type="project" value="TreeGrafter"/>
</dbReference>
<dbReference type="InterPro" id="IPR013022">
    <property type="entry name" value="Xyl_isomerase-like_TIM-brl"/>
</dbReference>
<gene>
    <name evidence="5" type="ORF">B6C91_05070</name>
    <name evidence="4" type="ORF">B6D08_08775</name>
</gene>
<evidence type="ECO:0000313" key="7">
    <source>
        <dbReference type="Proteomes" id="UP000194977"/>
    </source>
</evidence>
<evidence type="ECO:0000256" key="2">
    <source>
        <dbReference type="NCBIfam" id="TIGR00542"/>
    </source>
</evidence>
<dbReference type="InterPro" id="IPR036237">
    <property type="entry name" value="Xyl_isomerase-like_sf"/>
</dbReference>
<dbReference type="PANTHER" id="PTHR43489">
    <property type="entry name" value="ISOMERASE"/>
    <property type="match status" value="1"/>
</dbReference>
<evidence type="ECO:0000313" key="4">
    <source>
        <dbReference type="EMBL" id="OTP99074.1"/>
    </source>
</evidence>
<accession>A0A242NGK2</accession>
<comment type="caution">
    <text evidence="4">The sequence shown here is derived from an EMBL/GenBank/DDBJ whole genome shotgun (WGS) entry which is preliminary data.</text>
</comment>
<sequence length="297" mass="34061">MTNNTINITRQTPCMGIYEKALPNTLSWQQKILEAKSLGFDFIELSIDESDERQARLDWSDEEIYSLRHLCEENGIFFHSICLSAHRKYPFGSADATIREHAKNIMCKAITLAYKLGVRVIQLAGYDVYYEPANLQTHQRFIAGMQWCAKQAEKAGVMLAVEIMDTNYLNSLSKFEILKAEINSPYFMAYPDVGNISGWNYDVSTELLLSRNHIVQIHLKDTYKVKPNYAGQFRDLVIGEGEVDFSAVFRTLKSIDYCAPLVIEMWAKDNQWKENIITAQQRLKSIADQANFPLFNA</sequence>
<dbReference type="NCBIfam" id="TIGR00542">
    <property type="entry name" value="hxl6Piso_put"/>
    <property type="match status" value="1"/>
</dbReference>
<evidence type="ECO:0000313" key="5">
    <source>
        <dbReference type="EMBL" id="OTQ10628.1"/>
    </source>
</evidence>